<dbReference type="GO" id="GO:0001669">
    <property type="term" value="C:acrosomal vesicle"/>
    <property type="evidence" value="ECO:0007669"/>
    <property type="project" value="TreeGrafter"/>
</dbReference>
<evidence type="ECO:0000313" key="7">
    <source>
        <dbReference type="Proteomes" id="UP000515145"/>
    </source>
</evidence>
<evidence type="ECO:0000256" key="3">
    <source>
        <dbReference type="ARBA" id="ARBA00022490"/>
    </source>
</evidence>
<dbReference type="InterPro" id="IPR027012">
    <property type="entry name" value="Enkurin_dom"/>
</dbReference>
<organism evidence="7 8">
    <name type="scientific">Parambassis ranga</name>
    <name type="common">Indian glassy fish</name>
    <dbReference type="NCBI Taxonomy" id="210632"/>
    <lineage>
        <taxon>Eukaryota</taxon>
        <taxon>Metazoa</taxon>
        <taxon>Chordata</taxon>
        <taxon>Craniata</taxon>
        <taxon>Vertebrata</taxon>
        <taxon>Euteleostomi</taxon>
        <taxon>Actinopterygii</taxon>
        <taxon>Neopterygii</taxon>
        <taxon>Teleostei</taxon>
        <taxon>Neoteleostei</taxon>
        <taxon>Acanthomorphata</taxon>
        <taxon>Ovalentaria</taxon>
        <taxon>Ambassidae</taxon>
        <taxon>Parambassis</taxon>
    </lineage>
</organism>
<dbReference type="InParanoid" id="A0A6P7KI61"/>
<comment type="subcellular location">
    <subcellularLocation>
        <location evidence="1">Cell projection</location>
        <location evidence="1">Cilium</location>
    </subcellularLocation>
    <subcellularLocation>
        <location evidence="2">Cytoplasm</location>
        <location evidence="2">Cytoskeleton</location>
    </subcellularLocation>
</comment>
<name>A0A6P7KI61_9TELE</name>
<dbReference type="GeneID" id="114453543"/>
<evidence type="ECO:0000256" key="4">
    <source>
        <dbReference type="ARBA" id="ARBA00023212"/>
    </source>
</evidence>
<dbReference type="PROSITE" id="PS51665">
    <property type="entry name" value="ENKURIN"/>
    <property type="match status" value="1"/>
</dbReference>
<dbReference type="Pfam" id="PF13864">
    <property type="entry name" value="Enkurin"/>
    <property type="match status" value="1"/>
</dbReference>
<evidence type="ECO:0000313" key="8">
    <source>
        <dbReference type="RefSeq" id="XP_028289298.1"/>
    </source>
</evidence>
<protein>
    <submittedName>
        <fullName evidence="8">Enkurin-like</fullName>
    </submittedName>
</protein>
<dbReference type="AlphaFoldDB" id="A0A6P7KI61"/>
<dbReference type="FunCoup" id="A0A6P7KI61">
    <property type="interactions" value="87"/>
</dbReference>
<sequence length="256" mass="29830">MPEGVKPPESIYNCIPEKERKIEKPPLYMSKHRPAVLLESKSNKDARRTMGPAKIMVSPPDNYLKKRSTEARVCKVSSPVRLFDFLCTVRKPPVPLRTEVPLMGIPTKKACLNTTVMVPKKPHPTIVDSNKGSKQLLENSGLVPKYSRKKDYGQVPEYLLQRNEEERIAQERHEDFLKEQREQASMKNLSEEERQAVLETLKKNWDKVHHEYQCLPLIIETLSRKTHKLRLEEAMTQLERDINLFERFKTIYIPSN</sequence>
<dbReference type="Proteomes" id="UP000515145">
    <property type="component" value="Chromosome 20"/>
</dbReference>
<dbReference type="GO" id="GO:0005516">
    <property type="term" value="F:calmodulin binding"/>
    <property type="evidence" value="ECO:0007669"/>
    <property type="project" value="TreeGrafter"/>
</dbReference>
<keyword evidence="4" id="KW-0206">Cytoskeleton</keyword>
<dbReference type="PANTHER" id="PTHR21490">
    <property type="entry name" value="ENKURIN-RELATED"/>
    <property type="match status" value="1"/>
</dbReference>
<proteinExistence type="predicted"/>
<dbReference type="OrthoDB" id="2123594at2759"/>
<keyword evidence="3" id="KW-0963">Cytoplasm</keyword>
<evidence type="ECO:0000259" key="6">
    <source>
        <dbReference type="PROSITE" id="PS51665"/>
    </source>
</evidence>
<evidence type="ECO:0000256" key="5">
    <source>
        <dbReference type="ARBA" id="ARBA00023273"/>
    </source>
</evidence>
<keyword evidence="5" id="KW-0966">Cell projection</keyword>
<dbReference type="RefSeq" id="XP_028289298.1">
    <property type="nucleotide sequence ID" value="XM_028433497.1"/>
</dbReference>
<dbReference type="PANTHER" id="PTHR21490:SF0">
    <property type="entry name" value="ENKURIN"/>
    <property type="match status" value="1"/>
</dbReference>
<dbReference type="GO" id="GO:0005879">
    <property type="term" value="C:axonemal microtubule"/>
    <property type="evidence" value="ECO:0007669"/>
    <property type="project" value="TreeGrafter"/>
</dbReference>
<gene>
    <name evidence="8" type="primary">LOC114453543</name>
</gene>
<evidence type="ECO:0000256" key="2">
    <source>
        <dbReference type="ARBA" id="ARBA00004245"/>
    </source>
</evidence>
<evidence type="ECO:0000256" key="1">
    <source>
        <dbReference type="ARBA" id="ARBA00004138"/>
    </source>
</evidence>
<accession>A0A6P7KI61</accession>
<feature type="domain" description="Enkurin" evidence="6">
    <location>
        <begin position="161"/>
        <end position="253"/>
    </location>
</feature>
<dbReference type="InterPro" id="IPR052102">
    <property type="entry name" value="Enkurin_domain-protein"/>
</dbReference>
<reference evidence="8" key="1">
    <citation type="submission" date="2025-08" db="UniProtKB">
        <authorList>
            <consortium name="RefSeq"/>
        </authorList>
    </citation>
    <scope>IDENTIFICATION</scope>
</reference>
<keyword evidence="7" id="KW-1185">Reference proteome</keyword>